<organism evidence="2 3">
    <name type="scientific">Micropruina glycogenica</name>
    <dbReference type="NCBI Taxonomy" id="75385"/>
    <lineage>
        <taxon>Bacteria</taxon>
        <taxon>Bacillati</taxon>
        <taxon>Actinomycetota</taxon>
        <taxon>Actinomycetes</taxon>
        <taxon>Propionibacteriales</taxon>
        <taxon>Nocardioidaceae</taxon>
        <taxon>Micropruina</taxon>
    </lineage>
</organism>
<evidence type="ECO:0000313" key="2">
    <source>
        <dbReference type="EMBL" id="SPD87157.1"/>
    </source>
</evidence>
<dbReference type="KEGG" id="mgg:MPLG2_2127"/>
<dbReference type="OrthoDB" id="529288at2"/>
<reference evidence="2 3" key="1">
    <citation type="submission" date="2018-02" db="EMBL/GenBank/DDBJ databases">
        <authorList>
            <person name="Cohen D.B."/>
            <person name="Kent A.D."/>
        </authorList>
    </citation>
    <scope>NUCLEOTIDE SEQUENCE [LARGE SCALE GENOMIC DNA]</scope>
    <source>
        <strain evidence="2">1</strain>
    </source>
</reference>
<evidence type="ECO:0000259" key="1">
    <source>
        <dbReference type="Pfam" id="PF09860"/>
    </source>
</evidence>
<proteinExistence type="predicted"/>
<gene>
    <name evidence="2" type="ORF">MPLG2_2127</name>
</gene>
<name>A0A2N9JI79_9ACTN</name>
<evidence type="ECO:0000313" key="3">
    <source>
        <dbReference type="Proteomes" id="UP000238164"/>
    </source>
</evidence>
<sequence length="170" mass="18787">MSEPPHWRRVAATLADPDRRLLYARLVLAGPDEPLRLDDLDAADRRRLTALTGAGLAVVDDGVVRAGDPFSALLQARPVQRATGAERFLTGGRLGVLPRTQRDRQEVLGWLVERAVHDTELLDEKELTRRLAALADDPVALRRYLVDAGELHRDPDGRNYRRGSSGSDPA</sequence>
<dbReference type="Proteomes" id="UP000238164">
    <property type="component" value="Chromosome 1"/>
</dbReference>
<accession>A0A2N9JI79</accession>
<dbReference type="InterPro" id="IPR018656">
    <property type="entry name" value="DUF2087"/>
</dbReference>
<keyword evidence="3" id="KW-1185">Reference proteome</keyword>
<protein>
    <recommendedName>
        <fullName evidence="1">DUF2087 domain-containing protein</fullName>
    </recommendedName>
</protein>
<feature type="domain" description="DUF2087" evidence="1">
    <location>
        <begin position="93"/>
        <end position="162"/>
    </location>
</feature>
<dbReference type="RefSeq" id="WP_105185944.1">
    <property type="nucleotide sequence ID" value="NZ_BAAAGO010000040.1"/>
</dbReference>
<dbReference type="Pfam" id="PF09860">
    <property type="entry name" value="DUF2087"/>
    <property type="match status" value="1"/>
</dbReference>
<dbReference type="EMBL" id="LT985188">
    <property type="protein sequence ID" value="SPD87157.1"/>
    <property type="molecule type" value="Genomic_DNA"/>
</dbReference>
<dbReference type="AlphaFoldDB" id="A0A2N9JI79"/>